<organism evidence="2 3">
    <name type="scientific">Fusarium coffeatum</name>
    <dbReference type="NCBI Taxonomy" id="231269"/>
    <lineage>
        <taxon>Eukaryota</taxon>
        <taxon>Fungi</taxon>
        <taxon>Dikarya</taxon>
        <taxon>Ascomycota</taxon>
        <taxon>Pezizomycotina</taxon>
        <taxon>Sordariomycetes</taxon>
        <taxon>Hypocreomycetidae</taxon>
        <taxon>Hypocreales</taxon>
        <taxon>Nectriaceae</taxon>
        <taxon>Fusarium</taxon>
        <taxon>Fusarium incarnatum-equiseti species complex</taxon>
    </lineage>
</organism>
<evidence type="ECO:0000256" key="1">
    <source>
        <dbReference type="SAM" id="SignalP"/>
    </source>
</evidence>
<evidence type="ECO:0000313" key="2">
    <source>
        <dbReference type="EMBL" id="RBR20151.1"/>
    </source>
</evidence>
<dbReference type="AlphaFoldDB" id="A0A366RSS8"/>
<feature type="signal peptide" evidence="1">
    <location>
        <begin position="1"/>
        <end position="18"/>
    </location>
</feature>
<keyword evidence="1" id="KW-0732">Signal</keyword>
<evidence type="ECO:0000313" key="3">
    <source>
        <dbReference type="Proteomes" id="UP000253153"/>
    </source>
</evidence>
<keyword evidence="3" id="KW-1185">Reference proteome</keyword>
<name>A0A366RSS8_9HYPO</name>
<sequence>MHFTNFLVGSVLCYLVTAFKVPKGTTDGFYKVHLNANGQEIHERVSSLADEATPAGVSIAKRALKEKREWRWNTWCGCGIELNHDNCDDAVQDLKDQMGSAV</sequence>
<comment type="caution">
    <text evidence="2">The sequence shown here is derived from an EMBL/GenBank/DDBJ whole genome shotgun (WGS) entry which is preliminary data.</text>
</comment>
<dbReference type="GeneID" id="41994873"/>
<protein>
    <submittedName>
        <fullName evidence="2">Uncharacterized protein</fullName>
    </submittedName>
</protein>
<gene>
    <name evidence="2" type="ORF">FIESC28_05430</name>
</gene>
<dbReference type="RefSeq" id="XP_031016460.1">
    <property type="nucleotide sequence ID" value="XM_031159577.1"/>
</dbReference>
<dbReference type="OrthoDB" id="5006988at2759"/>
<feature type="chain" id="PRO_5017034114" evidence="1">
    <location>
        <begin position="19"/>
        <end position="102"/>
    </location>
</feature>
<dbReference type="EMBL" id="QKXC01000108">
    <property type="protein sequence ID" value="RBR20151.1"/>
    <property type="molecule type" value="Genomic_DNA"/>
</dbReference>
<accession>A0A366RSS8</accession>
<proteinExistence type="predicted"/>
<dbReference type="Proteomes" id="UP000253153">
    <property type="component" value="Unassembled WGS sequence"/>
</dbReference>
<reference evidence="2 3" key="1">
    <citation type="submission" date="2018-06" db="EMBL/GenBank/DDBJ databases">
        <title>Fusarium incarnatum-equiseti species complex species 28.</title>
        <authorList>
            <person name="Gardiner D.M."/>
        </authorList>
    </citation>
    <scope>NUCLEOTIDE SEQUENCE [LARGE SCALE GENOMIC DNA]</scope>
    <source>
        <strain evidence="2 3">FIESC_28</strain>
    </source>
</reference>